<gene>
    <name evidence="3" type="ORF">CYMTET_41829</name>
</gene>
<comment type="caution">
    <text evidence="3">The sequence shown here is derived from an EMBL/GenBank/DDBJ whole genome shotgun (WGS) entry which is preliminary data.</text>
</comment>
<protein>
    <recommendedName>
        <fullName evidence="2">Reverse transcriptase domain-containing protein</fullName>
    </recommendedName>
</protein>
<feature type="domain" description="Reverse transcriptase" evidence="2">
    <location>
        <begin position="691"/>
        <end position="818"/>
    </location>
</feature>
<dbReference type="EMBL" id="LGRX02027843">
    <property type="protein sequence ID" value="KAK3248714.1"/>
    <property type="molecule type" value="Genomic_DNA"/>
</dbReference>
<dbReference type="PANTHER" id="PTHR24559:SF444">
    <property type="entry name" value="REVERSE TRANSCRIPTASE DOMAIN-CONTAINING PROTEIN"/>
    <property type="match status" value="1"/>
</dbReference>
<feature type="compositionally biased region" description="Basic and acidic residues" evidence="1">
    <location>
        <begin position="859"/>
        <end position="872"/>
    </location>
</feature>
<dbReference type="Proteomes" id="UP001190700">
    <property type="component" value="Unassembled WGS sequence"/>
</dbReference>
<feature type="region of interest" description="Disordered" evidence="1">
    <location>
        <begin position="851"/>
        <end position="872"/>
    </location>
</feature>
<dbReference type="InterPro" id="IPR043128">
    <property type="entry name" value="Rev_trsase/Diguanyl_cyclase"/>
</dbReference>
<evidence type="ECO:0000256" key="1">
    <source>
        <dbReference type="SAM" id="MobiDB-lite"/>
    </source>
</evidence>
<name>A0AAE0C6E1_9CHLO</name>
<organism evidence="3 4">
    <name type="scientific">Cymbomonas tetramitiformis</name>
    <dbReference type="NCBI Taxonomy" id="36881"/>
    <lineage>
        <taxon>Eukaryota</taxon>
        <taxon>Viridiplantae</taxon>
        <taxon>Chlorophyta</taxon>
        <taxon>Pyramimonadophyceae</taxon>
        <taxon>Pyramimonadales</taxon>
        <taxon>Pyramimonadaceae</taxon>
        <taxon>Cymbomonas</taxon>
    </lineage>
</organism>
<dbReference type="Gene3D" id="3.30.70.270">
    <property type="match status" value="1"/>
</dbReference>
<dbReference type="SUPFAM" id="SSF56672">
    <property type="entry name" value="DNA/RNA polymerases"/>
    <property type="match status" value="1"/>
</dbReference>
<evidence type="ECO:0000313" key="3">
    <source>
        <dbReference type="EMBL" id="KAK3248714.1"/>
    </source>
</evidence>
<evidence type="ECO:0000259" key="2">
    <source>
        <dbReference type="Pfam" id="PF00078"/>
    </source>
</evidence>
<keyword evidence="4" id="KW-1185">Reference proteome</keyword>
<accession>A0AAE0C6E1</accession>
<dbReference type="CDD" id="cd01647">
    <property type="entry name" value="RT_LTR"/>
    <property type="match status" value="1"/>
</dbReference>
<proteinExistence type="predicted"/>
<sequence>MQSVKFVFEDGSPSATHSVTSGAVDAVRPSGRAQSTAFNGTVPPGSVSVAIVPGEVVAARSSKWAPSGNWKATATVLSAMLALTIVYFGHELLTVPEHSSVMSAREAAATTARKSTLCDLSAAVKFFKKEEASTGYLLIAPVLRHHTDLIDTTGMVKHRWFHKNPTSKTAKLLSDGTLLRHALTLNGVDNPADVFDHAGVIEEVSWDDDVTKSCTYSGADYTTHADMVKTPQGTYLALAYKALEFDKCEAAGLNTEDGMGLGMKSHHYGNWGGKCVVDGIVELRIVPEQPDCEVVWAWWSIDHWVQDWKENATNYGVPSEMLERIDPNANGGYGPQKGQSLQLVSIDFDADADQILVSSNIKSELYIIDHSTTAEEAASHSGGSSGKGGDILFRWGNDKVYGHPYHEQRIFRGYGAKYVKPNVSDAKEGGIIFFNTGKGRENPHWTEEMISGLTNSKGLIENHGPALSSVDIIHPMQTNGNFSVAEDQSYVPKEPSWTCKYEDWVLCSRNAAAQQLPNGHVIITCGFGWNQNITDTEYAGLVGHWEVVELDSDCNKLWSMDSATAFPRSLVYNKSVSPSYISEEALTIYNSISSKVWSFNGIYGAPFYQSDYSGLQNQDIESLPDFKDLRKEDDVAHIRLHEGWDGTAPSKRPYKMSMVELNQLRARLDELLSKGFVLPSSSPFATPVLMVPKPGKPEVLRMVADYRFLSSIFVKDRYPLPDIQALLYAMHGAKYFSSFDAVDGCWQMTMAPEDVEKTAFTSPYRSYEWLVMPMGLANGASCYQRRVQRALGHLPVVRVFIDDCLLFSDTLEEHYAHFSRRYLLELEGLVEAGFIRIQSLGGRNNLHLDQKPMRSIADPPREGVAKEEHLWE</sequence>
<dbReference type="AlphaFoldDB" id="A0AAE0C6E1"/>
<dbReference type="Pfam" id="PF00078">
    <property type="entry name" value="RVT_1"/>
    <property type="match status" value="1"/>
</dbReference>
<reference evidence="3 4" key="1">
    <citation type="journal article" date="2015" name="Genome Biol. Evol.">
        <title>Comparative Genomics of a Bacterivorous Green Alga Reveals Evolutionary Causalities and Consequences of Phago-Mixotrophic Mode of Nutrition.</title>
        <authorList>
            <person name="Burns J.A."/>
            <person name="Paasch A."/>
            <person name="Narechania A."/>
            <person name="Kim E."/>
        </authorList>
    </citation>
    <scope>NUCLEOTIDE SEQUENCE [LARGE SCALE GENOMIC DNA]</scope>
    <source>
        <strain evidence="3 4">PLY_AMNH</strain>
    </source>
</reference>
<dbReference type="InterPro" id="IPR043502">
    <property type="entry name" value="DNA/RNA_pol_sf"/>
</dbReference>
<dbReference type="PANTHER" id="PTHR24559">
    <property type="entry name" value="TRANSPOSON TY3-I GAG-POL POLYPROTEIN"/>
    <property type="match status" value="1"/>
</dbReference>
<dbReference type="Gene3D" id="3.10.10.10">
    <property type="entry name" value="HIV Type 1 Reverse Transcriptase, subunit A, domain 1"/>
    <property type="match status" value="1"/>
</dbReference>
<dbReference type="InterPro" id="IPR053134">
    <property type="entry name" value="RNA-dir_DNA_polymerase"/>
</dbReference>
<dbReference type="InterPro" id="IPR000477">
    <property type="entry name" value="RT_dom"/>
</dbReference>
<evidence type="ECO:0000313" key="4">
    <source>
        <dbReference type="Proteomes" id="UP001190700"/>
    </source>
</evidence>